<comment type="similarity">
    <text evidence="3">Belongs to the HAD-like hydrolase superfamily. CbbY/CbbZ/Gph/YieH family.</text>
</comment>
<name>A0A1Y3Z8W5_9BACE</name>
<evidence type="ECO:0000256" key="3">
    <source>
        <dbReference type="ARBA" id="ARBA00006171"/>
    </source>
</evidence>
<dbReference type="SUPFAM" id="SSF56784">
    <property type="entry name" value="HAD-like"/>
    <property type="match status" value="1"/>
</dbReference>
<dbReference type="InterPro" id="IPR050155">
    <property type="entry name" value="HAD-like_hydrolase_sf"/>
</dbReference>
<keyword evidence="5" id="KW-0472">Membrane</keyword>
<dbReference type="SFLD" id="SFLDS00003">
    <property type="entry name" value="Haloacid_Dehalogenase"/>
    <property type="match status" value="1"/>
</dbReference>
<dbReference type="AlphaFoldDB" id="A0A1Y3Z8W5"/>
<keyword evidence="5" id="KW-1133">Transmembrane helix</keyword>
<dbReference type="PANTHER" id="PTHR43434">
    <property type="entry name" value="PHOSPHOGLYCOLATE PHOSPHATASE"/>
    <property type="match status" value="1"/>
</dbReference>
<dbReference type="GO" id="GO:0016301">
    <property type="term" value="F:kinase activity"/>
    <property type="evidence" value="ECO:0007669"/>
    <property type="project" value="UniProtKB-KW"/>
</dbReference>
<evidence type="ECO:0000313" key="9">
    <source>
        <dbReference type="Proteomes" id="UP000284366"/>
    </source>
</evidence>
<dbReference type="InterPro" id="IPR006439">
    <property type="entry name" value="HAD-SF_hydro_IA"/>
</dbReference>
<keyword evidence="6" id="KW-0808">Transferase</keyword>
<gene>
    <name evidence="6" type="ORF">B5F97_00890</name>
    <name evidence="7" type="ORF">DWW09_07415</name>
</gene>
<evidence type="ECO:0000256" key="5">
    <source>
        <dbReference type="SAM" id="Phobius"/>
    </source>
</evidence>
<accession>A0A1Y3Z8W5</accession>
<keyword evidence="7" id="KW-0378">Hydrolase</keyword>
<dbReference type="NCBIfam" id="TIGR01549">
    <property type="entry name" value="HAD-SF-IA-v1"/>
    <property type="match status" value="1"/>
</dbReference>
<feature type="transmembrane region" description="Helical" evidence="5">
    <location>
        <begin position="229"/>
        <end position="248"/>
    </location>
</feature>
<reference evidence="8" key="1">
    <citation type="submission" date="2017-04" db="EMBL/GenBank/DDBJ databases">
        <title>Function of individual gut microbiota members based on whole genome sequencing of pure cultures obtained from chicken caecum.</title>
        <authorList>
            <person name="Medvecky M."/>
            <person name="Cejkova D."/>
            <person name="Polansky O."/>
            <person name="Karasova D."/>
            <person name="Kubasova T."/>
            <person name="Cizek A."/>
            <person name="Rychlik I."/>
        </authorList>
    </citation>
    <scope>NUCLEOTIDE SEQUENCE [LARGE SCALE GENOMIC DNA]</scope>
    <source>
        <strain evidence="8">An43</strain>
    </source>
</reference>
<dbReference type="Pfam" id="PF13419">
    <property type="entry name" value="HAD_2"/>
    <property type="match status" value="1"/>
</dbReference>
<evidence type="ECO:0000256" key="4">
    <source>
        <dbReference type="ARBA" id="ARBA00013078"/>
    </source>
</evidence>
<comment type="caution">
    <text evidence="6">The sequence shown here is derived from an EMBL/GenBank/DDBJ whole genome shotgun (WGS) entry which is preliminary data.</text>
</comment>
<dbReference type="GO" id="GO:0008967">
    <property type="term" value="F:phosphoglycolate phosphatase activity"/>
    <property type="evidence" value="ECO:0007669"/>
    <property type="project" value="UniProtKB-EC"/>
</dbReference>
<dbReference type="EMBL" id="QRZG01000010">
    <property type="protein sequence ID" value="RGV55207.1"/>
    <property type="molecule type" value="Genomic_DNA"/>
</dbReference>
<comment type="pathway">
    <text evidence="2">Organic acid metabolism; glycolate biosynthesis; glycolate from 2-phosphoglycolate: step 1/1.</text>
</comment>
<evidence type="ECO:0000313" key="7">
    <source>
        <dbReference type="EMBL" id="RGV55207.1"/>
    </source>
</evidence>
<evidence type="ECO:0000256" key="1">
    <source>
        <dbReference type="ARBA" id="ARBA00000830"/>
    </source>
</evidence>
<evidence type="ECO:0000256" key="2">
    <source>
        <dbReference type="ARBA" id="ARBA00004818"/>
    </source>
</evidence>
<dbReference type="Proteomes" id="UP000284366">
    <property type="component" value="Unassembled WGS sequence"/>
</dbReference>
<dbReference type="InterPro" id="IPR041492">
    <property type="entry name" value="HAD_2"/>
</dbReference>
<dbReference type="InterPro" id="IPR023214">
    <property type="entry name" value="HAD_sf"/>
</dbReference>
<keyword evidence="6" id="KW-0418">Kinase</keyword>
<dbReference type="InterPro" id="IPR036412">
    <property type="entry name" value="HAD-like_sf"/>
</dbReference>
<dbReference type="EC" id="3.1.3.18" evidence="4"/>
<dbReference type="Proteomes" id="UP000195386">
    <property type="component" value="Unassembled WGS sequence"/>
</dbReference>
<comment type="catalytic activity">
    <reaction evidence="1">
        <text>2-phosphoglycolate + H2O = glycolate + phosphate</text>
        <dbReference type="Rhea" id="RHEA:14369"/>
        <dbReference type="ChEBI" id="CHEBI:15377"/>
        <dbReference type="ChEBI" id="CHEBI:29805"/>
        <dbReference type="ChEBI" id="CHEBI:43474"/>
        <dbReference type="ChEBI" id="CHEBI:58033"/>
        <dbReference type="EC" id="3.1.3.18"/>
    </reaction>
</comment>
<dbReference type="GO" id="GO:0005829">
    <property type="term" value="C:cytosol"/>
    <property type="evidence" value="ECO:0007669"/>
    <property type="project" value="TreeGrafter"/>
</dbReference>
<organism evidence="6 8">
    <name type="scientific">Bacteroides clarus</name>
    <dbReference type="NCBI Taxonomy" id="626929"/>
    <lineage>
        <taxon>Bacteria</taxon>
        <taxon>Pseudomonadati</taxon>
        <taxon>Bacteroidota</taxon>
        <taxon>Bacteroidia</taxon>
        <taxon>Bacteroidales</taxon>
        <taxon>Bacteroidaceae</taxon>
        <taxon>Bacteroides</taxon>
    </lineage>
</organism>
<dbReference type="Gene3D" id="1.10.150.240">
    <property type="entry name" value="Putative phosphatase, domain 2"/>
    <property type="match status" value="1"/>
</dbReference>
<proteinExistence type="inferred from homology"/>
<protein>
    <recommendedName>
        <fullName evidence="4">phosphoglycolate phosphatase</fullName>
        <ecNumber evidence="4">3.1.3.18</ecNumber>
    </recommendedName>
</protein>
<dbReference type="EMBL" id="NFII01000001">
    <property type="protein sequence ID" value="OUO03011.1"/>
    <property type="molecule type" value="Genomic_DNA"/>
</dbReference>
<dbReference type="SFLD" id="SFLDG01129">
    <property type="entry name" value="C1.5:_HAD__Beta-PGM__Phosphata"/>
    <property type="match status" value="1"/>
</dbReference>
<sequence>MNYTTYLFDFDYTLADSSRGIVTCFRNVLNRHGYIHPTDDDIKRTIGKTLEDSFSILSGVTDPQQLAEFKKEYVKEADTHMTVNTVLFLETKSVLMALKDSGARIGIISTKFRYRIKELLNQHFPDDFLDIIIGGEDVKTPKPSPEGLLLAIKQLHATKAETLYIGDSTVDAETAQKAGVDFAGITHGMTTAEELRQYPHKKIMSSLEELLEREPLPAASPKNIGVRRIILLLVLFAAFAALICFLTLV</sequence>
<reference evidence="7 9" key="3">
    <citation type="submission" date="2018-08" db="EMBL/GenBank/DDBJ databases">
        <title>A genome reference for cultivated species of the human gut microbiota.</title>
        <authorList>
            <person name="Zou Y."/>
            <person name="Xue W."/>
            <person name="Luo G."/>
        </authorList>
    </citation>
    <scope>NUCLEOTIDE SEQUENCE [LARGE SCALE GENOMIC DNA]</scope>
    <source>
        <strain evidence="7 9">AF14-27</strain>
    </source>
</reference>
<keyword evidence="5" id="KW-0812">Transmembrane</keyword>
<dbReference type="GO" id="GO:0006281">
    <property type="term" value="P:DNA repair"/>
    <property type="evidence" value="ECO:0007669"/>
    <property type="project" value="TreeGrafter"/>
</dbReference>
<evidence type="ECO:0000313" key="6">
    <source>
        <dbReference type="EMBL" id="OUO03011.1"/>
    </source>
</evidence>
<dbReference type="PANTHER" id="PTHR43434:SF1">
    <property type="entry name" value="PHOSPHOGLYCOLATE PHOSPHATASE"/>
    <property type="match status" value="1"/>
</dbReference>
<evidence type="ECO:0000313" key="8">
    <source>
        <dbReference type="Proteomes" id="UP000195386"/>
    </source>
</evidence>
<reference evidence="6" key="2">
    <citation type="journal article" date="2018" name="BMC Genomics">
        <title>Whole genome sequencing and function prediction of 133 gut anaerobes isolated from chicken caecum in pure cultures.</title>
        <authorList>
            <person name="Medvecky M."/>
            <person name="Cejkova D."/>
            <person name="Polansky O."/>
            <person name="Karasova D."/>
            <person name="Kubasova T."/>
            <person name="Cizek A."/>
            <person name="Rychlik I."/>
        </authorList>
    </citation>
    <scope>NUCLEOTIDE SEQUENCE</scope>
    <source>
        <strain evidence="6">An43</strain>
    </source>
</reference>
<dbReference type="InterPro" id="IPR023198">
    <property type="entry name" value="PGP-like_dom2"/>
</dbReference>
<dbReference type="Gene3D" id="3.40.50.1000">
    <property type="entry name" value="HAD superfamily/HAD-like"/>
    <property type="match status" value="1"/>
</dbReference>